<dbReference type="Proteomes" id="UP001597104">
    <property type="component" value="Unassembled WGS sequence"/>
</dbReference>
<evidence type="ECO:0000256" key="1">
    <source>
        <dbReference type="ARBA" id="ARBA00004651"/>
    </source>
</evidence>
<dbReference type="InterPro" id="IPR036259">
    <property type="entry name" value="MFS_trans_sf"/>
</dbReference>
<feature type="transmembrane region" description="Helical" evidence="6">
    <location>
        <begin position="134"/>
        <end position="159"/>
    </location>
</feature>
<evidence type="ECO:0000256" key="6">
    <source>
        <dbReference type="SAM" id="Phobius"/>
    </source>
</evidence>
<feature type="transmembrane region" description="Helical" evidence="6">
    <location>
        <begin position="358"/>
        <end position="378"/>
    </location>
</feature>
<keyword evidence="3 6" id="KW-0812">Transmembrane</keyword>
<proteinExistence type="predicted"/>
<dbReference type="CDD" id="cd17355">
    <property type="entry name" value="MFS_YcxA_like"/>
    <property type="match status" value="1"/>
</dbReference>
<evidence type="ECO:0000256" key="2">
    <source>
        <dbReference type="ARBA" id="ARBA00022448"/>
    </source>
</evidence>
<feature type="transmembrane region" description="Helical" evidence="6">
    <location>
        <begin position="100"/>
        <end position="122"/>
    </location>
</feature>
<evidence type="ECO:0000313" key="9">
    <source>
        <dbReference type="Proteomes" id="UP001597104"/>
    </source>
</evidence>
<gene>
    <name evidence="8" type="ORF">ACFQZ7_01645</name>
</gene>
<feature type="transmembrane region" description="Helical" evidence="6">
    <location>
        <begin position="76"/>
        <end position="94"/>
    </location>
</feature>
<feature type="transmembrane region" description="Helical" evidence="6">
    <location>
        <begin position="323"/>
        <end position="346"/>
    </location>
</feature>
<feature type="transmembrane region" description="Helical" evidence="6">
    <location>
        <begin position="165"/>
        <end position="184"/>
    </location>
</feature>
<dbReference type="InterPro" id="IPR050327">
    <property type="entry name" value="Proton-linked_MCT"/>
</dbReference>
<comment type="subcellular location">
    <subcellularLocation>
        <location evidence="1">Cell membrane</location>
        <topology evidence="1">Multi-pass membrane protein</topology>
    </subcellularLocation>
</comment>
<dbReference type="EMBL" id="JBHTIO010000008">
    <property type="protein sequence ID" value="MFD0896444.1"/>
    <property type="molecule type" value="Genomic_DNA"/>
</dbReference>
<evidence type="ECO:0000256" key="5">
    <source>
        <dbReference type="ARBA" id="ARBA00023136"/>
    </source>
</evidence>
<keyword evidence="2" id="KW-0813">Transport</keyword>
<dbReference type="InterPro" id="IPR011701">
    <property type="entry name" value="MFS"/>
</dbReference>
<dbReference type="SUPFAM" id="SSF103473">
    <property type="entry name" value="MFS general substrate transporter"/>
    <property type="match status" value="1"/>
</dbReference>
<dbReference type="PANTHER" id="PTHR11360">
    <property type="entry name" value="MONOCARBOXYLATE TRANSPORTER"/>
    <property type="match status" value="1"/>
</dbReference>
<feature type="transmembrane region" description="Helical" evidence="6">
    <location>
        <begin position="384"/>
        <end position="408"/>
    </location>
</feature>
<dbReference type="PROSITE" id="PS50850">
    <property type="entry name" value="MFS"/>
    <property type="match status" value="1"/>
</dbReference>
<accession>A0ABW3EBF0</accession>
<feature type="domain" description="Major facilitator superfamily (MFS) profile" evidence="7">
    <location>
        <begin position="9"/>
        <end position="413"/>
    </location>
</feature>
<dbReference type="InterPro" id="IPR020846">
    <property type="entry name" value="MFS_dom"/>
</dbReference>
<protein>
    <submittedName>
        <fullName evidence="8">MFS transporter</fullName>
    </submittedName>
</protein>
<keyword evidence="5 6" id="KW-0472">Membrane</keyword>
<reference evidence="9" key="1">
    <citation type="journal article" date="2019" name="Int. J. Syst. Evol. Microbiol.">
        <title>The Global Catalogue of Microorganisms (GCM) 10K type strain sequencing project: providing services to taxonomists for standard genome sequencing and annotation.</title>
        <authorList>
            <consortium name="The Broad Institute Genomics Platform"/>
            <consortium name="The Broad Institute Genome Sequencing Center for Infectious Disease"/>
            <person name="Wu L."/>
            <person name="Ma J."/>
        </authorList>
    </citation>
    <scope>NUCLEOTIDE SEQUENCE [LARGE SCALE GENOMIC DNA]</scope>
    <source>
        <strain evidence="9">CCM 8925</strain>
    </source>
</reference>
<dbReference type="RefSeq" id="WP_137636998.1">
    <property type="nucleotide sequence ID" value="NZ_BJDN01000004.1"/>
</dbReference>
<sequence>MSKRRWYGLTLFIGFLVLLISASVRALPATFVLPWQQSFNWSRGAESAVIAIGTLLFGLIGPFSAAFLQRYGARKVGSVALLILVIVTAILPFMHQLWQAALLVGLLSGTMTGMIADVFGIYIANNWFKKNHGLVLGLFTASSSVGQLVVLPIFTTLIAHHGWRYTALVVAGGVFLVWLANLLLMRDYPQQVGLPILGKTQLTTPSYPALDLRSVLMQPLQALRLALKSKVFWLLALPFFVCGASTSGLIGVHFIAAGHDYGLNAIHSANILAVMGVFDICGSLLAGWLTEKIDSRLILAVTYGLRGIALFLLPLAFHQGGLVLILYAILFGLSWNATVSPTIKLISANFGLHRSGILFGWVFVGHQIGGALMAYISGAVHDSVHSYVMAFFMAGFMCLIATLLVIVVPQPDLKK</sequence>
<evidence type="ECO:0000256" key="4">
    <source>
        <dbReference type="ARBA" id="ARBA00022989"/>
    </source>
</evidence>
<dbReference type="Pfam" id="PF07690">
    <property type="entry name" value="MFS_1"/>
    <property type="match status" value="1"/>
</dbReference>
<evidence type="ECO:0000259" key="7">
    <source>
        <dbReference type="PROSITE" id="PS50850"/>
    </source>
</evidence>
<feature type="transmembrane region" description="Helical" evidence="6">
    <location>
        <begin position="231"/>
        <end position="256"/>
    </location>
</feature>
<feature type="transmembrane region" description="Helical" evidence="6">
    <location>
        <begin position="268"/>
        <end position="290"/>
    </location>
</feature>
<dbReference type="PANTHER" id="PTHR11360:SF284">
    <property type="entry name" value="EG:103B4.3 PROTEIN-RELATED"/>
    <property type="match status" value="1"/>
</dbReference>
<keyword evidence="9" id="KW-1185">Reference proteome</keyword>
<evidence type="ECO:0000313" key="8">
    <source>
        <dbReference type="EMBL" id="MFD0896444.1"/>
    </source>
</evidence>
<organism evidence="8 9">
    <name type="scientific">Loigolactobacillus binensis</name>
    <dbReference type="NCBI Taxonomy" id="2559922"/>
    <lineage>
        <taxon>Bacteria</taxon>
        <taxon>Bacillati</taxon>
        <taxon>Bacillota</taxon>
        <taxon>Bacilli</taxon>
        <taxon>Lactobacillales</taxon>
        <taxon>Lactobacillaceae</taxon>
        <taxon>Loigolactobacillus</taxon>
    </lineage>
</organism>
<comment type="caution">
    <text evidence="8">The sequence shown here is derived from an EMBL/GenBank/DDBJ whole genome shotgun (WGS) entry which is preliminary data.</text>
</comment>
<keyword evidence="4 6" id="KW-1133">Transmembrane helix</keyword>
<evidence type="ECO:0000256" key="3">
    <source>
        <dbReference type="ARBA" id="ARBA00022692"/>
    </source>
</evidence>
<feature type="transmembrane region" description="Helical" evidence="6">
    <location>
        <begin position="297"/>
        <end position="317"/>
    </location>
</feature>
<feature type="transmembrane region" description="Helical" evidence="6">
    <location>
        <begin position="50"/>
        <end position="69"/>
    </location>
</feature>
<name>A0ABW3EBF0_9LACO</name>
<dbReference type="Gene3D" id="1.20.1250.20">
    <property type="entry name" value="MFS general substrate transporter like domains"/>
    <property type="match status" value="2"/>
</dbReference>